<dbReference type="EMBL" id="JAZBJZ010000149">
    <property type="protein sequence ID" value="MEE3719613.1"/>
    <property type="molecule type" value="Genomic_DNA"/>
</dbReference>
<dbReference type="Gene3D" id="3.30.450.40">
    <property type="match status" value="1"/>
</dbReference>
<dbReference type="Gene3D" id="2.60.200.20">
    <property type="match status" value="1"/>
</dbReference>
<dbReference type="Gene3D" id="3.30.70.1230">
    <property type="entry name" value="Nucleotide cyclase"/>
    <property type="match status" value="1"/>
</dbReference>
<accession>A0AAW9Q516</accession>
<dbReference type="CDD" id="cd07302">
    <property type="entry name" value="CHD"/>
    <property type="match status" value="1"/>
</dbReference>
<dbReference type="Pfam" id="PF00211">
    <property type="entry name" value="Guanylate_cyc"/>
    <property type="match status" value="1"/>
</dbReference>
<dbReference type="InterPro" id="IPR001054">
    <property type="entry name" value="A/G_cyclase"/>
</dbReference>
<dbReference type="SUPFAM" id="SSF55073">
    <property type="entry name" value="Nucleotide cyclase"/>
    <property type="match status" value="1"/>
</dbReference>
<dbReference type="InterPro" id="IPR050697">
    <property type="entry name" value="Adenylyl/Guanylyl_Cyclase_3/4"/>
</dbReference>
<dbReference type="CDD" id="cd00060">
    <property type="entry name" value="FHA"/>
    <property type="match status" value="1"/>
</dbReference>
<dbReference type="Pfam" id="PF01590">
    <property type="entry name" value="GAF"/>
    <property type="match status" value="1"/>
</dbReference>
<organism evidence="4 5">
    <name type="scientific">Tumidithrix elongata BACA0141</name>
    <dbReference type="NCBI Taxonomy" id="2716417"/>
    <lineage>
        <taxon>Bacteria</taxon>
        <taxon>Bacillati</taxon>
        <taxon>Cyanobacteriota</taxon>
        <taxon>Cyanophyceae</taxon>
        <taxon>Pseudanabaenales</taxon>
        <taxon>Pseudanabaenaceae</taxon>
        <taxon>Tumidithrix</taxon>
        <taxon>Tumidithrix elongata</taxon>
    </lineage>
</organism>
<dbReference type="SMART" id="SM00065">
    <property type="entry name" value="GAF"/>
    <property type="match status" value="1"/>
</dbReference>
<feature type="domain" description="FHA" evidence="2">
    <location>
        <begin position="23"/>
        <end position="74"/>
    </location>
</feature>
<protein>
    <submittedName>
        <fullName evidence="4">Adenylate/guanylate cyclase domain-containing protein</fullName>
    </submittedName>
</protein>
<dbReference type="PANTHER" id="PTHR43081:SF1">
    <property type="entry name" value="ADENYLATE CYCLASE, TERMINAL-DIFFERENTIATION SPECIFIC"/>
    <property type="match status" value="1"/>
</dbReference>
<dbReference type="GO" id="GO:0004016">
    <property type="term" value="F:adenylate cyclase activity"/>
    <property type="evidence" value="ECO:0007669"/>
    <property type="project" value="UniProtKB-ARBA"/>
</dbReference>
<evidence type="ECO:0000313" key="5">
    <source>
        <dbReference type="Proteomes" id="UP001333818"/>
    </source>
</evidence>
<gene>
    <name evidence="4" type="ORF">V2H45_23000</name>
</gene>
<dbReference type="GO" id="GO:0035556">
    <property type="term" value="P:intracellular signal transduction"/>
    <property type="evidence" value="ECO:0007669"/>
    <property type="project" value="InterPro"/>
</dbReference>
<dbReference type="PANTHER" id="PTHR43081">
    <property type="entry name" value="ADENYLATE CYCLASE, TERMINAL-DIFFERENTIATION SPECIFIC-RELATED"/>
    <property type="match status" value="1"/>
</dbReference>
<dbReference type="AlphaFoldDB" id="A0AAW9Q516"/>
<dbReference type="SMART" id="SM00044">
    <property type="entry name" value="CYCc"/>
    <property type="match status" value="1"/>
</dbReference>
<keyword evidence="5" id="KW-1185">Reference proteome</keyword>
<dbReference type="InterPro" id="IPR029016">
    <property type="entry name" value="GAF-like_dom_sf"/>
</dbReference>
<dbReference type="PROSITE" id="PS50006">
    <property type="entry name" value="FHA_DOMAIN"/>
    <property type="match status" value="1"/>
</dbReference>
<dbReference type="InterPro" id="IPR003018">
    <property type="entry name" value="GAF"/>
</dbReference>
<evidence type="ECO:0000313" key="4">
    <source>
        <dbReference type="EMBL" id="MEE3719613.1"/>
    </source>
</evidence>
<evidence type="ECO:0000259" key="2">
    <source>
        <dbReference type="PROSITE" id="PS50006"/>
    </source>
</evidence>
<dbReference type="RefSeq" id="WP_330486049.1">
    <property type="nucleotide sequence ID" value="NZ_JAZBJZ010000149.1"/>
</dbReference>
<dbReference type="InterPro" id="IPR000253">
    <property type="entry name" value="FHA_dom"/>
</dbReference>
<dbReference type="SUPFAM" id="SSF55781">
    <property type="entry name" value="GAF domain-like"/>
    <property type="match status" value="1"/>
</dbReference>
<dbReference type="SUPFAM" id="SSF49879">
    <property type="entry name" value="SMAD/FHA domain"/>
    <property type="match status" value="1"/>
</dbReference>
<reference evidence="4" key="1">
    <citation type="submission" date="2024-01" db="EMBL/GenBank/DDBJ databases">
        <title>Bank of Algae and Cyanobacteria of the Azores (BACA) strain genomes.</title>
        <authorList>
            <person name="Luz R."/>
            <person name="Cordeiro R."/>
            <person name="Fonseca A."/>
            <person name="Goncalves V."/>
        </authorList>
    </citation>
    <scope>NUCLEOTIDE SEQUENCE</scope>
    <source>
        <strain evidence="4">BACA0141</strain>
    </source>
</reference>
<dbReference type="Pfam" id="PF00498">
    <property type="entry name" value="FHA"/>
    <property type="match status" value="1"/>
</dbReference>
<dbReference type="Proteomes" id="UP001333818">
    <property type="component" value="Unassembled WGS sequence"/>
</dbReference>
<dbReference type="GO" id="GO:0009190">
    <property type="term" value="P:cyclic nucleotide biosynthetic process"/>
    <property type="evidence" value="ECO:0007669"/>
    <property type="project" value="InterPro"/>
</dbReference>
<dbReference type="PROSITE" id="PS50125">
    <property type="entry name" value="GUANYLATE_CYCLASE_2"/>
    <property type="match status" value="1"/>
</dbReference>
<sequence length="554" mass="62025">MPYIIQNPETPTERVCELRFGTNSIGRGLENNIVVEDDARSLSRHHAEINLTDSGVYLTDLNSSNGTFVNSVKITQHKLQEGDSIQFGSVIFKFVMSRAKPPSNPQTSASANSGLSILMRVSPEKPRTPLRDLIKHDSALQRDTGSVLRLPEDDSQRTANKLKILLEVSQELASPQAFDVLPEKILNLLFEIMNVDRAVLLIFNEATQELEPKALKTKAGISADYEFYSKRITSFVHKYGDAILTDDACIDKRFDSAMSIIQQAIQAAMCVPLKPRDKCIGVLYVDNLSMSNVYHKEDLEFLTSLANQAAIAIENASLYKRMQTEVIRRARLERFFPQAVSQKIEEGGDLKIVETEVTALFSDISGFTEMSSQLEPRQVLEILNEYFKIMVEDIVFRYEGTLEKYIADALLAVWGSPYRRDDDAVQAVHAAIAMQWAMTHLNEQWLQQGRNLHIQIHIGLNTGKVAAGNIGSDKLIQYTNIGDTMNVASRICNAAKAGEVLISESTLAQISHLDIPTEKIEPVMVKGKDQPLQLYRVLWQQAEVALATNLTFHQ</sequence>
<name>A0AAW9Q516_9CYAN</name>
<comment type="caution">
    <text evidence="4">The sequence shown here is derived from an EMBL/GenBank/DDBJ whole genome shotgun (WGS) entry which is preliminary data.</text>
</comment>
<feature type="domain" description="Guanylate cyclase" evidence="3">
    <location>
        <begin position="358"/>
        <end position="492"/>
    </location>
</feature>
<evidence type="ECO:0000256" key="1">
    <source>
        <dbReference type="ARBA" id="ARBA00005381"/>
    </source>
</evidence>
<dbReference type="InterPro" id="IPR029787">
    <property type="entry name" value="Nucleotide_cyclase"/>
</dbReference>
<comment type="similarity">
    <text evidence="1">Belongs to the adenylyl cyclase class-3 family.</text>
</comment>
<dbReference type="InterPro" id="IPR008984">
    <property type="entry name" value="SMAD_FHA_dom_sf"/>
</dbReference>
<evidence type="ECO:0000259" key="3">
    <source>
        <dbReference type="PROSITE" id="PS50125"/>
    </source>
</evidence>
<proteinExistence type="inferred from homology"/>
<dbReference type="SMART" id="SM00240">
    <property type="entry name" value="FHA"/>
    <property type="match status" value="1"/>
</dbReference>